<dbReference type="PANTHER" id="PTHR43353">
    <property type="entry name" value="SUCCINATE-SEMIALDEHYDE DEHYDROGENASE, MITOCHONDRIAL"/>
    <property type="match status" value="1"/>
</dbReference>
<dbReference type="AlphaFoldDB" id="A0A5P2H461"/>
<dbReference type="FunFam" id="3.40.605.10:FF:000007">
    <property type="entry name" value="NAD/NADP-dependent betaine aldehyde dehydrogenase"/>
    <property type="match status" value="1"/>
</dbReference>
<dbReference type="PROSITE" id="PS00070">
    <property type="entry name" value="ALDEHYDE_DEHYDR_CYS"/>
    <property type="match status" value="1"/>
</dbReference>
<dbReference type="EMBL" id="CP044065">
    <property type="protein sequence ID" value="QET02129.1"/>
    <property type="molecule type" value="Genomic_DNA"/>
</dbReference>
<name>A0A5P2H461_9BURK</name>
<evidence type="ECO:0000259" key="3">
    <source>
        <dbReference type="Pfam" id="PF00171"/>
    </source>
</evidence>
<dbReference type="PANTHER" id="PTHR43353:SF5">
    <property type="entry name" value="SUCCINATE-SEMIALDEHYDE DEHYDROGENASE, MITOCHONDRIAL"/>
    <property type="match status" value="1"/>
</dbReference>
<dbReference type="InterPro" id="IPR016160">
    <property type="entry name" value="Ald_DH_CS_CYS"/>
</dbReference>
<gene>
    <name evidence="4" type="ORF">FOB72_08800</name>
</gene>
<accession>A0A5P2H461</accession>
<dbReference type="Pfam" id="PF00171">
    <property type="entry name" value="Aldedh"/>
    <property type="match status" value="1"/>
</dbReference>
<evidence type="ECO:0000313" key="4">
    <source>
        <dbReference type="EMBL" id="QET02129.1"/>
    </source>
</evidence>
<evidence type="ECO:0000256" key="1">
    <source>
        <dbReference type="ARBA" id="ARBA00009986"/>
    </source>
</evidence>
<dbReference type="SUPFAM" id="SSF53720">
    <property type="entry name" value="ALDH-like"/>
    <property type="match status" value="1"/>
</dbReference>
<dbReference type="InterPro" id="IPR015590">
    <property type="entry name" value="Aldehyde_DH_dom"/>
</dbReference>
<dbReference type="InterPro" id="IPR050740">
    <property type="entry name" value="Aldehyde_DH_Superfamily"/>
</dbReference>
<dbReference type="RefSeq" id="WP_150372171.1">
    <property type="nucleotide sequence ID" value="NZ_CP044065.1"/>
</dbReference>
<dbReference type="CDD" id="cd07103">
    <property type="entry name" value="ALDH_F5_SSADH_GabD"/>
    <property type="match status" value="1"/>
</dbReference>
<comment type="similarity">
    <text evidence="1">Belongs to the aldehyde dehydrogenase family.</text>
</comment>
<evidence type="ECO:0000256" key="2">
    <source>
        <dbReference type="ARBA" id="ARBA00023002"/>
    </source>
</evidence>
<dbReference type="InterPro" id="IPR016162">
    <property type="entry name" value="Ald_DH_N"/>
</dbReference>
<feature type="domain" description="Aldehyde dehydrogenase" evidence="3">
    <location>
        <begin position="13"/>
        <end position="470"/>
    </location>
</feature>
<evidence type="ECO:0000313" key="5">
    <source>
        <dbReference type="Proteomes" id="UP000322822"/>
    </source>
</evidence>
<dbReference type="OrthoDB" id="6187633at2"/>
<proteinExistence type="inferred from homology"/>
<dbReference type="Gene3D" id="3.40.605.10">
    <property type="entry name" value="Aldehyde Dehydrogenase, Chain A, domain 1"/>
    <property type="match status" value="1"/>
</dbReference>
<dbReference type="Proteomes" id="UP000322822">
    <property type="component" value="Chromosome 1"/>
</dbReference>
<sequence>MNYAQFIAGQFRQGASGKYIHIFNPANGQPLGEYACASEADVEQAISAAADAFRSWRVRSPLERSSLLRRVAELMKEREEAFARQISLELGKPIAESRKEVATAWEMFEWSAEEARRLYGRVIPARTRGTTQTMLLEPMGPVAAFAGWNAPAITPARKISGALAAGCTVVLKPSEETAGVALLLAQAIQDAGIPDGVVNMVFGDAAEIAGQLCGSPKIAMLTFTGATAVGKTLGAKAASTLKRATLELGGHAPVIVTADVDVDRVVKAAVATKFRNSGQFCVCPTRFLIDERIFARFSAQFASAAQAWRVGDPFDPATQMGPLKNQRRLDAVERLVDDARGRGLEIAAGGQRIDAPGFYYRPTVILQPGADSDVSNIEPFGPIALLSAFTDLDAAIAEANRLPFGLAAYGFTNHLGTADRLAHEIEAGAVCINEWQASLPETPFGGYKDSGLGSEGGIEGLREFLRVKCVRQSAGT</sequence>
<keyword evidence="2" id="KW-0560">Oxidoreductase</keyword>
<reference evidence="4 5" key="1">
    <citation type="submission" date="2019-09" db="EMBL/GenBank/DDBJ databases">
        <title>FDA dAtabase for Regulatory Grade micrObial Sequences (FDA-ARGOS): Supporting development and validation of Infectious Disease Dx tests.</title>
        <authorList>
            <person name="Sciortino C."/>
            <person name="Tallon L."/>
            <person name="Sadzewicz L."/>
            <person name="Vavikolanu K."/>
            <person name="Mehta A."/>
            <person name="Aluvathingal J."/>
            <person name="Nadendla S."/>
            <person name="Nandy P."/>
            <person name="Geyer C."/>
            <person name="Yan Y."/>
            <person name="Sichtig H."/>
        </authorList>
    </citation>
    <scope>NUCLEOTIDE SEQUENCE [LARGE SCALE GENOMIC DNA]</scope>
    <source>
        <strain evidence="4 5">FDAARGOS_664</strain>
    </source>
</reference>
<protein>
    <submittedName>
        <fullName evidence="4">NAD-dependent succinate-semialdehyde dehydrogenase</fullName>
    </submittedName>
</protein>
<organism evidence="4 5">
    <name type="scientific">Cupriavidus pauculus</name>
    <dbReference type="NCBI Taxonomy" id="82633"/>
    <lineage>
        <taxon>Bacteria</taxon>
        <taxon>Pseudomonadati</taxon>
        <taxon>Pseudomonadota</taxon>
        <taxon>Betaproteobacteria</taxon>
        <taxon>Burkholderiales</taxon>
        <taxon>Burkholderiaceae</taxon>
        <taxon>Cupriavidus</taxon>
    </lineage>
</organism>
<dbReference type="InterPro" id="IPR016161">
    <property type="entry name" value="Ald_DH/histidinol_DH"/>
</dbReference>
<dbReference type="InterPro" id="IPR016163">
    <property type="entry name" value="Ald_DH_C"/>
</dbReference>
<dbReference type="Gene3D" id="3.40.309.10">
    <property type="entry name" value="Aldehyde Dehydrogenase, Chain A, domain 2"/>
    <property type="match status" value="1"/>
</dbReference>
<dbReference type="GO" id="GO:0016620">
    <property type="term" value="F:oxidoreductase activity, acting on the aldehyde or oxo group of donors, NAD or NADP as acceptor"/>
    <property type="evidence" value="ECO:0007669"/>
    <property type="project" value="InterPro"/>
</dbReference>